<keyword evidence="9 13" id="KW-1133">Transmembrane helix</keyword>
<keyword evidence="15" id="KW-1185">Reference proteome</keyword>
<protein>
    <recommendedName>
        <fullName evidence="4">Probable multidrug resistance protein NorM</fullName>
    </recommendedName>
    <alternativeName>
        <fullName evidence="12">Multidrug-efflux transporter</fullName>
    </alternativeName>
</protein>
<feature type="transmembrane region" description="Helical" evidence="13">
    <location>
        <begin position="203"/>
        <end position="228"/>
    </location>
</feature>
<keyword evidence="11 13" id="KW-0472">Membrane</keyword>
<evidence type="ECO:0000256" key="11">
    <source>
        <dbReference type="ARBA" id="ARBA00023136"/>
    </source>
</evidence>
<evidence type="ECO:0000256" key="4">
    <source>
        <dbReference type="ARBA" id="ARBA00020268"/>
    </source>
</evidence>
<keyword evidence="6" id="KW-0050">Antiport</keyword>
<feature type="transmembrane region" description="Helical" evidence="13">
    <location>
        <begin position="50"/>
        <end position="76"/>
    </location>
</feature>
<keyword evidence="5" id="KW-0813">Transport</keyword>
<dbReference type="InterPro" id="IPR048279">
    <property type="entry name" value="MdtK-like"/>
</dbReference>
<feature type="transmembrane region" description="Helical" evidence="13">
    <location>
        <begin position="96"/>
        <end position="113"/>
    </location>
</feature>
<feature type="transmembrane region" description="Helical" evidence="13">
    <location>
        <begin position="166"/>
        <end position="183"/>
    </location>
</feature>
<evidence type="ECO:0000256" key="10">
    <source>
        <dbReference type="ARBA" id="ARBA00023065"/>
    </source>
</evidence>
<keyword evidence="10" id="KW-0406">Ion transport</keyword>
<evidence type="ECO:0000256" key="2">
    <source>
        <dbReference type="ARBA" id="ARBA00004651"/>
    </source>
</evidence>
<name>A0A9X8Y822_9FIRM</name>
<reference evidence="14 15" key="1">
    <citation type="submission" date="2019-03" db="EMBL/GenBank/DDBJ databases">
        <title>Genomic Encyclopedia of Type Strains, Phase IV (KMG-IV): sequencing the most valuable type-strain genomes for metagenomic binning, comparative biology and taxonomic classification.</title>
        <authorList>
            <person name="Goeker M."/>
        </authorList>
    </citation>
    <scope>NUCLEOTIDE SEQUENCE [LARGE SCALE GENOMIC DNA]</scope>
    <source>
        <strain evidence="14 15">DSM 100433</strain>
    </source>
</reference>
<keyword evidence="8 13" id="KW-0812">Transmembrane</keyword>
<dbReference type="GO" id="GO:0015297">
    <property type="term" value="F:antiporter activity"/>
    <property type="evidence" value="ECO:0007669"/>
    <property type="project" value="UniProtKB-KW"/>
</dbReference>
<evidence type="ECO:0000256" key="8">
    <source>
        <dbReference type="ARBA" id="ARBA00022692"/>
    </source>
</evidence>
<evidence type="ECO:0000256" key="3">
    <source>
        <dbReference type="ARBA" id="ARBA00010199"/>
    </source>
</evidence>
<sequence>MVRKKNFDRALAGTILMLAWPTIIEQALQTVVMYVDSAMVGRISAEASAAVGITATVGWLLNAIFFAAGVGCLACISRAVGAGDERTAKVASVQSVILTLILGVSVGLVAMAVSGPLPGWLGAEPDIQKDASAYFFIAFLPMLFRAAVIIFGSVLRATGDMRTPMLVNAGMNGINIVLNYLFIYETRPVSLFGFSFTAWGAGLGVAGAAIATAISFVIGGVVMTLALWRSQRGVSPAGERIRIDRPIMATCVRIGLPNAMERATVNLGQIVFTMLVARLGTIAVAAHTIALTAEEAFFVPALGFQAAATTLSGQTLGEGNERKLDDLIHLAVKIIVAISTVTGLLLFIFPNVMMALFTIDPQVIAQGTSVLRIVSVSEPFLGATFVLEGVFNGVGDTKAPFVIATLTTWGIRILFTHICVNFLGMGLNAVWVCMVADVIVKCIVMFWRYRSGGYKRGLVFERPLCREEARA</sequence>
<comment type="similarity">
    <text evidence="3">Belongs to the multi antimicrobial extrusion (MATE) (TC 2.A.66.1) family.</text>
</comment>
<dbReference type="AlphaFoldDB" id="A0A9X8Y822"/>
<evidence type="ECO:0000313" key="14">
    <source>
        <dbReference type="EMBL" id="TCL43173.1"/>
    </source>
</evidence>
<dbReference type="OrthoDB" id="62420at2"/>
<dbReference type="CDD" id="cd13137">
    <property type="entry name" value="MATE_NorM_like"/>
    <property type="match status" value="1"/>
</dbReference>
<feature type="transmembrane region" description="Helical" evidence="13">
    <location>
        <begin position="429"/>
        <end position="447"/>
    </location>
</feature>
<comment type="function">
    <text evidence="1">Multidrug efflux pump.</text>
</comment>
<evidence type="ECO:0000256" key="6">
    <source>
        <dbReference type="ARBA" id="ARBA00022449"/>
    </source>
</evidence>
<dbReference type="NCBIfam" id="TIGR00797">
    <property type="entry name" value="matE"/>
    <property type="match status" value="1"/>
</dbReference>
<dbReference type="GO" id="GO:0006811">
    <property type="term" value="P:monoatomic ion transport"/>
    <property type="evidence" value="ECO:0007669"/>
    <property type="project" value="UniProtKB-KW"/>
</dbReference>
<dbReference type="RefSeq" id="WP_079698751.1">
    <property type="nucleotide sequence ID" value="NZ_SLUK01000006.1"/>
</dbReference>
<evidence type="ECO:0000256" key="12">
    <source>
        <dbReference type="ARBA" id="ARBA00031636"/>
    </source>
</evidence>
<dbReference type="PANTHER" id="PTHR43298">
    <property type="entry name" value="MULTIDRUG RESISTANCE PROTEIN NORM-RELATED"/>
    <property type="match status" value="1"/>
</dbReference>
<comment type="subcellular location">
    <subcellularLocation>
        <location evidence="2">Cell membrane</location>
        <topology evidence="2">Multi-pass membrane protein</topology>
    </subcellularLocation>
</comment>
<evidence type="ECO:0000256" key="5">
    <source>
        <dbReference type="ARBA" id="ARBA00022448"/>
    </source>
</evidence>
<proteinExistence type="inferred from homology"/>
<dbReference type="GO" id="GO:0042910">
    <property type="term" value="F:xenobiotic transmembrane transporter activity"/>
    <property type="evidence" value="ECO:0007669"/>
    <property type="project" value="InterPro"/>
</dbReference>
<dbReference type="InterPro" id="IPR002528">
    <property type="entry name" value="MATE_fam"/>
</dbReference>
<dbReference type="Proteomes" id="UP000294682">
    <property type="component" value="Unassembled WGS sequence"/>
</dbReference>
<dbReference type="GO" id="GO:0005886">
    <property type="term" value="C:plasma membrane"/>
    <property type="evidence" value="ECO:0007669"/>
    <property type="project" value="UniProtKB-SubCell"/>
</dbReference>
<keyword evidence="7" id="KW-1003">Cell membrane</keyword>
<feature type="transmembrane region" description="Helical" evidence="13">
    <location>
        <begin position="330"/>
        <end position="349"/>
    </location>
</feature>
<comment type="caution">
    <text evidence="14">The sequence shown here is derived from an EMBL/GenBank/DDBJ whole genome shotgun (WGS) entry which is preliminary data.</text>
</comment>
<dbReference type="PIRSF" id="PIRSF006603">
    <property type="entry name" value="DinF"/>
    <property type="match status" value="1"/>
</dbReference>
<feature type="transmembrane region" description="Helical" evidence="13">
    <location>
        <begin position="399"/>
        <end position="423"/>
    </location>
</feature>
<dbReference type="Pfam" id="PF01554">
    <property type="entry name" value="MatE"/>
    <property type="match status" value="2"/>
</dbReference>
<evidence type="ECO:0000256" key="9">
    <source>
        <dbReference type="ARBA" id="ARBA00022989"/>
    </source>
</evidence>
<gene>
    <name evidence="14" type="ORF">EDD78_10632</name>
</gene>
<evidence type="ECO:0000256" key="7">
    <source>
        <dbReference type="ARBA" id="ARBA00022475"/>
    </source>
</evidence>
<organism evidence="14 15">
    <name type="scientific">Harryflintia acetispora</name>
    <dbReference type="NCBI Taxonomy" id="1849041"/>
    <lineage>
        <taxon>Bacteria</taxon>
        <taxon>Bacillati</taxon>
        <taxon>Bacillota</taxon>
        <taxon>Clostridia</taxon>
        <taxon>Eubacteriales</taxon>
        <taxon>Oscillospiraceae</taxon>
        <taxon>Harryflintia</taxon>
    </lineage>
</organism>
<dbReference type="InterPro" id="IPR050222">
    <property type="entry name" value="MATE_MdtK"/>
</dbReference>
<evidence type="ECO:0000313" key="15">
    <source>
        <dbReference type="Proteomes" id="UP000294682"/>
    </source>
</evidence>
<feature type="transmembrane region" description="Helical" evidence="13">
    <location>
        <begin position="369"/>
        <end position="387"/>
    </location>
</feature>
<dbReference type="PANTHER" id="PTHR43298:SF2">
    <property type="entry name" value="FMN_FAD EXPORTER YEEO-RELATED"/>
    <property type="match status" value="1"/>
</dbReference>
<dbReference type="EMBL" id="SLUK01000006">
    <property type="protein sequence ID" value="TCL43173.1"/>
    <property type="molecule type" value="Genomic_DNA"/>
</dbReference>
<evidence type="ECO:0000256" key="13">
    <source>
        <dbReference type="SAM" id="Phobius"/>
    </source>
</evidence>
<evidence type="ECO:0000256" key="1">
    <source>
        <dbReference type="ARBA" id="ARBA00003408"/>
    </source>
</evidence>
<accession>A0A9X8Y822</accession>
<feature type="transmembrane region" description="Helical" evidence="13">
    <location>
        <begin position="133"/>
        <end position="154"/>
    </location>
</feature>